<name>A0A930VMJ4_9ACTN</name>
<proteinExistence type="predicted"/>
<evidence type="ECO:0000313" key="2">
    <source>
        <dbReference type="EMBL" id="MBF4768346.1"/>
    </source>
</evidence>
<protein>
    <submittedName>
        <fullName evidence="2">Uncharacterized protein</fullName>
    </submittedName>
</protein>
<keyword evidence="1" id="KW-0472">Membrane</keyword>
<keyword evidence="3" id="KW-1185">Reference proteome</keyword>
<dbReference type="AlphaFoldDB" id="A0A930VMJ4"/>
<dbReference type="EMBL" id="JADKPO010000013">
    <property type="protein sequence ID" value="MBF4768346.1"/>
    <property type="molecule type" value="Genomic_DNA"/>
</dbReference>
<dbReference type="RefSeq" id="WP_194696501.1">
    <property type="nucleotide sequence ID" value="NZ_JADKPO010000013.1"/>
</dbReference>
<dbReference type="Proteomes" id="UP000660668">
    <property type="component" value="Unassembled WGS sequence"/>
</dbReference>
<keyword evidence="1" id="KW-0812">Transmembrane</keyword>
<reference evidence="2" key="1">
    <citation type="submission" date="2020-11" db="EMBL/GenBank/DDBJ databases">
        <title>Nocardioides cynanchi sp. nov., isolated from soil of rhizosphere of Cynanchum wilfordii.</title>
        <authorList>
            <person name="Lee J.-S."/>
            <person name="Suh M.K."/>
            <person name="Kim J.-S."/>
        </authorList>
    </citation>
    <scope>NUCLEOTIDE SEQUENCE</scope>
    <source>
        <strain evidence="2">KCTC 19276</strain>
    </source>
</reference>
<evidence type="ECO:0000313" key="3">
    <source>
        <dbReference type="Proteomes" id="UP000660668"/>
    </source>
</evidence>
<evidence type="ECO:0000256" key="1">
    <source>
        <dbReference type="SAM" id="Phobius"/>
    </source>
</evidence>
<feature type="transmembrane region" description="Helical" evidence="1">
    <location>
        <begin position="7"/>
        <end position="26"/>
    </location>
</feature>
<gene>
    <name evidence="2" type="ORF">ISU10_11265</name>
</gene>
<accession>A0A930VMJ4</accession>
<organism evidence="2 3">
    <name type="scientific">Nocardioides agariphilus</name>
    <dbReference type="NCBI Taxonomy" id="433664"/>
    <lineage>
        <taxon>Bacteria</taxon>
        <taxon>Bacillati</taxon>
        <taxon>Actinomycetota</taxon>
        <taxon>Actinomycetes</taxon>
        <taxon>Propionibacteriales</taxon>
        <taxon>Nocardioidaceae</taxon>
        <taxon>Nocardioides</taxon>
    </lineage>
</organism>
<sequence>MWERYAWFAYPAFGLCLVGTVASYLWDDDYLVWPTLFAIAAFLVMAPLLLVRPLRAVLQAMRTDAESSTKD</sequence>
<comment type="caution">
    <text evidence="2">The sequence shown here is derived from an EMBL/GenBank/DDBJ whole genome shotgun (WGS) entry which is preliminary data.</text>
</comment>
<keyword evidence="1" id="KW-1133">Transmembrane helix</keyword>
<feature type="transmembrane region" description="Helical" evidence="1">
    <location>
        <begin position="32"/>
        <end position="51"/>
    </location>
</feature>